<dbReference type="PANTHER" id="PTHR34477:SF1">
    <property type="entry name" value="UPF0213 PROTEIN YHBQ"/>
    <property type="match status" value="1"/>
</dbReference>
<dbReference type="InterPro" id="IPR035901">
    <property type="entry name" value="GIY-YIG_endonuc_sf"/>
</dbReference>
<dbReference type="PANTHER" id="PTHR34477">
    <property type="entry name" value="UPF0213 PROTEIN YHBQ"/>
    <property type="match status" value="1"/>
</dbReference>
<sequence length="125" mass="14036">MAFWAYMLRCSDGRYYTGHTDNLDRRIGEHQTGGYCDYTSRRLPVELVGNESFPSRIEALEAERIVGGWSRAKKEALIRSDWRAVSFFARPPGERFSTSLETNGGGCSGHPQPFVSSEVEKPASQ</sequence>
<comment type="similarity">
    <text evidence="1">Belongs to the UPF0213 family.</text>
</comment>
<dbReference type="EMBL" id="CP098401">
    <property type="protein sequence ID" value="URW76630.1"/>
    <property type="molecule type" value="Genomic_DNA"/>
</dbReference>
<proteinExistence type="inferred from homology"/>
<dbReference type="CDD" id="cd10456">
    <property type="entry name" value="GIY-YIG_UPF0213"/>
    <property type="match status" value="1"/>
</dbReference>
<dbReference type="RefSeq" id="WP_250754202.1">
    <property type="nucleotide sequence ID" value="NZ_CP098401.1"/>
</dbReference>
<protein>
    <submittedName>
        <fullName evidence="4">GIY-YIG nuclease family protein</fullName>
    </submittedName>
</protein>
<evidence type="ECO:0000259" key="3">
    <source>
        <dbReference type="PROSITE" id="PS50164"/>
    </source>
</evidence>
<dbReference type="Pfam" id="PF01541">
    <property type="entry name" value="GIY-YIG"/>
    <property type="match status" value="1"/>
</dbReference>
<feature type="domain" description="GIY-YIG" evidence="3">
    <location>
        <begin position="1"/>
        <end position="76"/>
    </location>
</feature>
<name>A0ABY4TXN1_9SPHN</name>
<dbReference type="Proteomes" id="UP001055580">
    <property type="component" value="Chromosome"/>
</dbReference>
<dbReference type="Gene3D" id="3.40.1440.10">
    <property type="entry name" value="GIY-YIG endonuclease"/>
    <property type="match status" value="1"/>
</dbReference>
<reference evidence="4" key="1">
    <citation type="submission" date="2022-05" db="EMBL/GenBank/DDBJ databases">
        <title>Sphingomonas sp. strain RMG20 Genome sequencing and assembly.</title>
        <authorList>
            <person name="Kim I."/>
        </authorList>
    </citation>
    <scope>NUCLEOTIDE SEQUENCE</scope>
    <source>
        <strain evidence="4">RMG20</strain>
    </source>
</reference>
<keyword evidence="5" id="KW-1185">Reference proteome</keyword>
<evidence type="ECO:0000256" key="1">
    <source>
        <dbReference type="ARBA" id="ARBA00007435"/>
    </source>
</evidence>
<dbReference type="InterPro" id="IPR050190">
    <property type="entry name" value="UPF0213_domain"/>
</dbReference>
<dbReference type="InterPro" id="IPR000305">
    <property type="entry name" value="GIY-YIG_endonuc"/>
</dbReference>
<evidence type="ECO:0000256" key="2">
    <source>
        <dbReference type="SAM" id="MobiDB-lite"/>
    </source>
</evidence>
<dbReference type="SUPFAM" id="SSF82771">
    <property type="entry name" value="GIY-YIG endonuclease"/>
    <property type="match status" value="1"/>
</dbReference>
<accession>A0ABY4TXN1</accession>
<organism evidence="4 5">
    <name type="scientific">Sphingomonas donggukensis</name>
    <dbReference type="NCBI Taxonomy" id="2949093"/>
    <lineage>
        <taxon>Bacteria</taxon>
        <taxon>Pseudomonadati</taxon>
        <taxon>Pseudomonadota</taxon>
        <taxon>Alphaproteobacteria</taxon>
        <taxon>Sphingomonadales</taxon>
        <taxon>Sphingomonadaceae</taxon>
        <taxon>Sphingomonas</taxon>
    </lineage>
</organism>
<gene>
    <name evidence="4" type="ORF">M9980_05310</name>
</gene>
<evidence type="ECO:0000313" key="5">
    <source>
        <dbReference type="Proteomes" id="UP001055580"/>
    </source>
</evidence>
<evidence type="ECO:0000313" key="4">
    <source>
        <dbReference type="EMBL" id="URW76630.1"/>
    </source>
</evidence>
<feature type="region of interest" description="Disordered" evidence="2">
    <location>
        <begin position="93"/>
        <end position="125"/>
    </location>
</feature>
<dbReference type="PROSITE" id="PS50164">
    <property type="entry name" value="GIY_YIG"/>
    <property type="match status" value="1"/>
</dbReference>